<evidence type="ECO:0000256" key="1">
    <source>
        <dbReference type="SAM" id="Phobius"/>
    </source>
</evidence>
<evidence type="ECO:0000313" key="4">
    <source>
        <dbReference type="RefSeq" id="XP_017785367.1"/>
    </source>
</evidence>
<dbReference type="CDD" id="cd23799">
    <property type="entry name" value="UBCc_UBE2J"/>
    <property type="match status" value="1"/>
</dbReference>
<evidence type="ECO:0000313" key="3">
    <source>
        <dbReference type="Proteomes" id="UP000695000"/>
    </source>
</evidence>
<feature type="transmembrane region" description="Helical" evidence="1">
    <location>
        <begin position="197"/>
        <end position="217"/>
    </location>
</feature>
<dbReference type="Gene3D" id="3.10.110.10">
    <property type="entry name" value="Ubiquitin Conjugating Enzyme"/>
    <property type="match status" value="1"/>
</dbReference>
<accession>A0ABM1NEW7</accession>
<evidence type="ECO:0000259" key="2">
    <source>
        <dbReference type="PROSITE" id="PS50127"/>
    </source>
</evidence>
<keyword evidence="1" id="KW-1133">Transmembrane helix</keyword>
<reference evidence="4" key="1">
    <citation type="submission" date="2025-08" db="UniProtKB">
        <authorList>
            <consortium name="RefSeq"/>
        </authorList>
    </citation>
    <scope>IDENTIFICATION</scope>
    <source>
        <tissue evidence="4">Whole Larva</tissue>
    </source>
</reference>
<keyword evidence="1" id="KW-0472">Membrane</keyword>
<dbReference type="RefSeq" id="XP_017785367.1">
    <property type="nucleotide sequence ID" value="XM_017929878.1"/>
</dbReference>
<gene>
    <name evidence="4" type="primary">LOC108568672</name>
</gene>
<keyword evidence="1" id="KW-0812">Transmembrane</keyword>
<organism evidence="3 4">
    <name type="scientific">Nicrophorus vespilloides</name>
    <name type="common">Boreal carrion beetle</name>
    <dbReference type="NCBI Taxonomy" id="110193"/>
    <lineage>
        <taxon>Eukaryota</taxon>
        <taxon>Metazoa</taxon>
        <taxon>Ecdysozoa</taxon>
        <taxon>Arthropoda</taxon>
        <taxon>Hexapoda</taxon>
        <taxon>Insecta</taxon>
        <taxon>Pterygota</taxon>
        <taxon>Neoptera</taxon>
        <taxon>Endopterygota</taxon>
        <taxon>Coleoptera</taxon>
        <taxon>Polyphaga</taxon>
        <taxon>Staphyliniformia</taxon>
        <taxon>Silphidae</taxon>
        <taxon>Nicrophorinae</taxon>
        <taxon>Nicrophorus</taxon>
    </lineage>
</organism>
<name>A0ABM1NEW7_NICVS</name>
<dbReference type="GeneID" id="108568672"/>
<dbReference type="Proteomes" id="UP000695000">
    <property type="component" value="Unplaced"/>
</dbReference>
<sequence>MSNRKPSTATARLKQDYLRLKKDPVPYITAEPLPANILEWHYVVCGPEGTPYDGGYYHGRLIFPREFPFKPPSIYMITPSGRFKTNTRLCLSISDYHPDTWNPAWSVSTILTGLLSFMIEKSPTLGSIETSDYEKKQLAFQSIDYNLKNNLFKDLFPDITSKMQEELVQRKEAQLTAQASQSQRKVSSDQTNIQSCFWNFILIVGFAAFAYSVKYVMISSDKQ</sequence>
<dbReference type="SUPFAM" id="SSF54495">
    <property type="entry name" value="UBC-like"/>
    <property type="match status" value="1"/>
</dbReference>
<dbReference type="InterPro" id="IPR050113">
    <property type="entry name" value="Ub_conjugating_enzyme"/>
</dbReference>
<dbReference type="Pfam" id="PF00179">
    <property type="entry name" value="UQ_con"/>
    <property type="match status" value="1"/>
</dbReference>
<protein>
    <submittedName>
        <fullName evidence="4">Ubiquitin-conjugating enzyme E2 J2-like</fullName>
    </submittedName>
</protein>
<dbReference type="SMART" id="SM00212">
    <property type="entry name" value="UBCc"/>
    <property type="match status" value="1"/>
</dbReference>
<dbReference type="InterPro" id="IPR000608">
    <property type="entry name" value="UBC"/>
</dbReference>
<keyword evidence="3" id="KW-1185">Reference proteome</keyword>
<dbReference type="PROSITE" id="PS50127">
    <property type="entry name" value="UBC_2"/>
    <property type="match status" value="1"/>
</dbReference>
<dbReference type="InterPro" id="IPR016135">
    <property type="entry name" value="UBQ-conjugating_enzyme/RWD"/>
</dbReference>
<proteinExistence type="predicted"/>
<dbReference type="PANTHER" id="PTHR24067">
    <property type="entry name" value="UBIQUITIN-CONJUGATING ENZYME E2"/>
    <property type="match status" value="1"/>
</dbReference>
<feature type="domain" description="UBC core" evidence="2">
    <location>
        <begin position="8"/>
        <end position="165"/>
    </location>
</feature>